<dbReference type="Proteomes" id="UP000316852">
    <property type="component" value="Unassembled WGS sequence"/>
</dbReference>
<dbReference type="PANTHER" id="PTHR30576:SF0">
    <property type="entry name" value="UNDECAPRENYL-PHOSPHATE N-ACETYLGALACTOSAMINYL 1-PHOSPHATE TRANSFERASE-RELATED"/>
    <property type="match status" value="1"/>
</dbReference>
<feature type="transmembrane region" description="Helical" evidence="2">
    <location>
        <begin position="33"/>
        <end position="54"/>
    </location>
</feature>
<name>A0A538T2A6_UNCEI</name>
<comment type="caution">
    <text evidence="4">The sequence shown here is derived from an EMBL/GenBank/DDBJ whole genome shotgun (WGS) entry which is preliminary data.</text>
</comment>
<dbReference type="EMBL" id="VBOW01000051">
    <property type="protein sequence ID" value="TMQ57775.1"/>
    <property type="molecule type" value="Genomic_DNA"/>
</dbReference>
<keyword evidence="2" id="KW-1133">Transmembrane helix</keyword>
<reference evidence="4 5" key="1">
    <citation type="journal article" date="2019" name="Nat. Microbiol.">
        <title>Mediterranean grassland soil C-N compound turnover is dependent on rainfall and depth, and is mediated by genomically divergent microorganisms.</title>
        <authorList>
            <person name="Diamond S."/>
            <person name="Andeer P.F."/>
            <person name="Li Z."/>
            <person name="Crits-Christoph A."/>
            <person name="Burstein D."/>
            <person name="Anantharaman K."/>
            <person name="Lane K.R."/>
            <person name="Thomas B.C."/>
            <person name="Pan C."/>
            <person name="Northen T.R."/>
            <person name="Banfield J.F."/>
        </authorList>
    </citation>
    <scope>NUCLEOTIDE SEQUENCE [LARGE SCALE GENOMIC DNA]</scope>
    <source>
        <strain evidence="4">WS_6</strain>
    </source>
</reference>
<proteinExistence type="inferred from homology"/>
<evidence type="ECO:0000313" key="4">
    <source>
        <dbReference type="EMBL" id="TMQ57775.1"/>
    </source>
</evidence>
<dbReference type="Pfam" id="PF02397">
    <property type="entry name" value="Bac_transf"/>
    <property type="match status" value="2"/>
</dbReference>
<dbReference type="PANTHER" id="PTHR30576">
    <property type="entry name" value="COLANIC BIOSYNTHESIS UDP-GLUCOSE LIPID CARRIER TRANSFERASE"/>
    <property type="match status" value="1"/>
</dbReference>
<feature type="domain" description="Bacterial sugar transferase" evidence="3">
    <location>
        <begin position="91"/>
        <end position="229"/>
    </location>
</feature>
<accession>A0A538T2A6</accession>
<evidence type="ECO:0000256" key="1">
    <source>
        <dbReference type="ARBA" id="ARBA00006464"/>
    </source>
</evidence>
<dbReference type="InterPro" id="IPR003362">
    <property type="entry name" value="Bact_transf"/>
</dbReference>
<protein>
    <submittedName>
        <fullName evidence="4">Sugar transferase</fullName>
    </submittedName>
</protein>
<organism evidence="4 5">
    <name type="scientific">Eiseniibacteriota bacterium</name>
    <dbReference type="NCBI Taxonomy" id="2212470"/>
    <lineage>
        <taxon>Bacteria</taxon>
        <taxon>Candidatus Eiseniibacteriota</taxon>
    </lineage>
</organism>
<dbReference type="AlphaFoldDB" id="A0A538T2A6"/>
<evidence type="ECO:0000313" key="5">
    <source>
        <dbReference type="Proteomes" id="UP000316852"/>
    </source>
</evidence>
<evidence type="ECO:0000259" key="3">
    <source>
        <dbReference type="Pfam" id="PF02397"/>
    </source>
</evidence>
<keyword evidence="4" id="KW-0808">Transferase</keyword>
<dbReference type="GO" id="GO:0016780">
    <property type="term" value="F:phosphotransferase activity, for other substituted phosphate groups"/>
    <property type="evidence" value="ECO:0007669"/>
    <property type="project" value="TreeGrafter"/>
</dbReference>
<keyword evidence="2" id="KW-0472">Membrane</keyword>
<feature type="domain" description="Bacterial sugar transferase" evidence="3">
    <location>
        <begin position="28"/>
        <end position="74"/>
    </location>
</feature>
<gene>
    <name evidence="4" type="ORF">E6K76_09605</name>
</gene>
<evidence type="ECO:0000256" key="2">
    <source>
        <dbReference type="SAM" id="Phobius"/>
    </source>
</evidence>
<comment type="similarity">
    <text evidence="1">Belongs to the bacterial sugar transferase family.</text>
</comment>
<sequence length="236" mass="26586">MSTMILPSEWVDPKRSARFRKSLGRLSKREIDVSFASVGILILLPVFVLIAIGIKLDSQGPVFYSQERIGHDRRRRRGCLAAGGDRHADAFGRPFMIRKFRTMVANAERDTGPVWASARDSRVTRVGRFLRRTRLDETAQLWNVLRGEMSLVGPRPERPTFVKSLAASLPDYPERYSALPGITGLAQVKSDYDTSLESVHRKLQYDLYYLKNGCLLLDLRIMAASVKVMANGHGAH</sequence>
<keyword evidence="2" id="KW-0812">Transmembrane</keyword>